<feature type="signal peptide" evidence="1">
    <location>
        <begin position="1"/>
        <end position="23"/>
    </location>
</feature>
<evidence type="ECO:0000256" key="1">
    <source>
        <dbReference type="SAM" id="SignalP"/>
    </source>
</evidence>
<sequence length="442" mass="48014">MAHRSFLLGLMATTALCAGGALAADKIKTTGEGALVIASRLVDEGKLGEAEAILRTLSAANPDDFDMRPVDALAAKIAYKRGDKEEALRILEAMVAYDPADWRRQNDLIQLLIQEKRDREARRHIRAMLKQNPPDVVATQAKSDMRMLEERRVVHVDFRAAAAPTTNVNSATSDETFNLFGFLPAQLDDEARQQSGLGVTYALSGAVTPKIGEGVRGHFAVRGEVADYGNIEFDQATLAAELGVRLGSENGVTGVIAATADRRYFAGDPYAASVGGRLALQRAMNKRVLLAGEVAARHVTYDEQPDRDGPVFLAGTQVTVAAAKRLRLSGGVAAIREAAKAESLANTQFAVNLGALVALPYRINLGIRPEVTFRRFDKATQFYGGERREDVTYDLTTSLSIRDFAVRGFAPSLSYRYTDNESTISLFDYDRHAVDVGLAKSF</sequence>
<dbReference type="Pfam" id="PF14559">
    <property type="entry name" value="TPR_19"/>
    <property type="match status" value="1"/>
</dbReference>
<protein>
    <submittedName>
        <fullName evidence="3">DUF560 domain-containing protein</fullName>
    </submittedName>
</protein>
<evidence type="ECO:0000259" key="2">
    <source>
        <dbReference type="Pfam" id="PF04575"/>
    </source>
</evidence>
<name>A0A371RIV3_9PROT</name>
<dbReference type="Proteomes" id="UP000264589">
    <property type="component" value="Unassembled WGS sequence"/>
</dbReference>
<dbReference type="InParanoid" id="A0A371RIV3"/>
<dbReference type="SUPFAM" id="SSF48452">
    <property type="entry name" value="TPR-like"/>
    <property type="match status" value="1"/>
</dbReference>
<keyword evidence="4" id="KW-1185">Reference proteome</keyword>
<dbReference type="InterPro" id="IPR011990">
    <property type="entry name" value="TPR-like_helical_dom_sf"/>
</dbReference>
<feature type="chain" id="PRO_5016953681" evidence="1">
    <location>
        <begin position="24"/>
        <end position="442"/>
    </location>
</feature>
<reference evidence="3 4" key="1">
    <citation type="submission" date="2018-08" db="EMBL/GenBank/DDBJ databases">
        <title>Parvularcula sp. SM1705, isolated from surface water of the South Sea China.</title>
        <authorList>
            <person name="Sun L."/>
        </authorList>
    </citation>
    <scope>NUCLEOTIDE SEQUENCE [LARGE SCALE GENOMIC DNA]</scope>
    <source>
        <strain evidence="3 4">SM1705</strain>
    </source>
</reference>
<evidence type="ECO:0000313" key="4">
    <source>
        <dbReference type="Proteomes" id="UP000264589"/>
    </source>
</evidence>
<dbReference type="Pfam" id="PF04575">
    <property type="entry name" value="SlipAM"/>
    <property type="match status" value="1"/>
</dbReference>
<proteinExistence type="predicted"/>
<dbReference type="RefSeq" id="WP_116392002.1">
    <property type="nucleotide sequence ID" value="NZ_QUQO01000001.1"/>
</dbReference>
<organism evidence="3 4">
    <name type="scientific">Parvularcula marina</name>
    <dbReference type="NCBI Taxonomy" id="2292771"/>
    <lineage>
        <taxon>Bacteria</taxon>
        <taxon>Pseudomonadati</taxon>
        <taxon>Pseudomonadota</taxon>
        <taxon>Alphaproteobacteria</taxon>
        <taxon>Parvularculales</taxon>
        <taxon>Parvularculaceae</taxon>
        <taxon>Parvularcula</taxon>
    </lineage>
</organism>
<dbReference type="InterPro" id="IPR007655">
    <property type="entry name" value="Slam_C"/>
</dbReference>
<dbReference type="OrthoDB" id="6116449at2"/>
<keyword evidence="1" id="KW-0732">Signal</keyword>
<evidence type="ECO:0000313" key="3">
    <source>
        <dbReference type="EMBL" id="RFB05370.1"/>
    </source>
</evidence>
<comment type="caution">
    <text evidence="3">The sequence shown here is derived from an EMBL/GenBank/DDBJ whole genome shotgun (WGS) entry which is preliminary data.</text>
</comment>
<dbReference type="AlphaFoldDB" id="A0A371RIV3"/>
<feature type="domain" description="Surface lipoprotein assembly modifier C-terminal" evidence="2">
    <location>
        <begin position="163"/>
        <end position="442"/>
    </location>
</feature>
<dbReference type="EMBL" id="QUQO01000001">
    <property type="protein sequence ID" value="RFB05370.1"/>
    <property type="molecule type" value="Genomic_DNA"/>
</dbReference>
<accession>A0A371RIV3</accession>
<dbReference type="Gene3D" id="1.25.40.10">
    <property type="entry name" value="Tetratricopeptide repeat domain"/>
    <property type="match status" value="1"/>
</dbReference>
<gene>
    <name evidence="3" type="ORF">DX908_08925</name>
</gene>